<keyword evidence="9" id="KW-0963">Cytoplasm</keyword>
<proteinExistence type="inferred from homology"/>
<evidence type="ECO:0000256" key="3">
    <source>
        <dbReference type="ARBA" id="ARBA00022605"/>
    </source>
</evidence>
<sequence>MPMSSSDTSSTAFPDALMAHGGLLSDQQQAAVLAGALPYLRRYAGDTIVVKYGGHAMVENSLAATFGRDIALLKLVGINPIVVHGGGPQINSMMKRLGVESRFIDGLRVTDREMIDVIEMVLSGTVNKQVADLISHAGALAVGISGRDGRLIQASRLVHYHRTEGNGREAVDLGFVGKPEHVDPRVLYALLGAGLIPVVAPLGAGDEGEIYNINADTAAGAVAGAVRASRLLMLTDVPGVLDENGQRIEELTAEEARRLIREGHITGGMIPKVETCLKAVQAGAKAAVILDGRVPHTCLLELFTRAGQGTLIKAD</sequence>
<dbReference type="EMBL" id="LMYI01000007">
    <property type="protein sequence ID" value="POS63071.1"/>
    <property type="molecule type" value="Genomic_DNA"/>
</dbReference>
<protein>
    <recommendedName>
        <fullName evidence="9">Acetylglutamate kinase</fullName>
        <ecNumber evidence="9">2.7.2.8</ecNumber>
    </recommendedName>
    <alternativeName>
        <fullName evidence="9">N-acetyl-L-glutamate 5-phosphotransferase</fullName>
    </alternativeName>
    <alternativeName>
        <fullName evidence="9">NAG kinase</fullName>
        <shortName evidence="9">NAGK</shortName>
    </alternativeName>
</protein>
<dbReference type="Pfam" id="PF00696">
    <property type="entry name" value="AA_kinase"/>
    <property type="match status" value="1"/>
</dbReference>
<organism evidence="11 13">
    <name type="scientific">Parasaccharibacter apium</name>
    <dbReference type="NCBI Taxonomy" id="1510841"/>
    <lineage>
        <taxon>Bacteria</taxon>
        <taxon>Pseudomonadati</taxon>
        <taxon>Pseudomonadota</taxon>
        <taxon>Alphaproteobacteria</taxon>
        <taxon>Acetobacterales</taxon>
        <taxon>Acetobacteraceae</taxon>
        <taxon>Parasaccharibacter</taxon>
    </lineage>
</organism>
<comment type="function">
    <text evidence="9">Catalyzes the ATP-dependent phosphorylation of N-acetyl-L-glutamate.</text>
</comment>
<keyword evidence="3 9" id="KW-0028">Amino-acid biosynthesis</keyword>
<dbReference type="InterPro" id="IPR037528">
    <property type="entry name" value="ArgB"/>
</dbReference>
<evidence type="ECO:0000313" key="11">
    <source>
        <dbReference type="EMBL" id="CDG34154.1"/>
    </source>
</evidence>
<dbReference type="PIRSF" id="PIRSF000728">
    <property type="entry name" value="NAGK"/>
    <property type="match status" value="1"/>
</dbReference>
<evidence type="ECO:0000256" key="6">
    <source>
        <dbReference type="ARBA" id="ARBA00022777"/>
    </source>
</evidence>
<keyword evidence="7 9" id="KW-0067">ATP-binding</keyword>
<keyword evidence="14" id="KW-1185">Reference proteome</keyword>
<dbReference type="InterPro" id="IPR001057">
    <property type="entry name" value="Glu/AcGlu_kinase"/>
</dbReference>
<dbReference type="AlphaFoldDB" id="A0A7U7G6S2"/>
<dbReference type="FunFam" id="3.40.1160.10:FF:000004">
    <property type="entry name" value="Acetylglutamate kinase"/>
    <property type="match status" value="1"/>
</dbReference>
<dbReference type="GO" id="GO:0005737">
    <property type="term" value="C:cytoplasm"/>
    <property type="evidence" value="ECO:0007669"/>
    <property type="project" value="UniProtKB-SubCell"/>
</dbReference>
<accession>A0A7U7G6S2</accession>
<evidence type="ECO:0000256" key="4">
    <source>
        <dbReference type="ARBA" id="ARBA00022679"/>
    </source>
</evidence>
<evidence type="ECO:0000256" key="8">
    <source>
        <dbReference type="ARBA" id="ARBA00048141"/>
    </source>
</evidence>
<evidence type="ECO:0000256" key="7">
    <source>
        <dbReference type="ARBA" id="ARBA00022840"/>
    </source>
</evidence>
<dbReference type="InterPro" id="IPR036393">
    <property type="entry name" value="AceGlu_kinase-like_sf"/>
</dbReference>
<dbReference type="PRINTS" id="PR00474">
    <property type="entry name" value="GLU5KINASE"/>
</dbReference>
<evidence type="ECO:0000256" key="9">
    <source>
        <dbReference type="HAMAP-Rule" id="MF_00082"/>
    </source>
</evidence>
<dbReference type="SUPFAM" id="SSF53633">
    <property type="entry name" value="Carbamate kinase-like"/>
    <property type="match status" value="1"/>
</dbReference>
<dbReference type="GO" id="GO:0005524">
    <property type="term" value="F:ATP binding"/>
    <property type="evidence" value="ECO:0007669"/>
    <property type="project" value="UniProtKB-UniRule"/>
</dbReference>
<comment type="catalytic activity">
    <reaction evidence="8 9">
        <text>N-acetyl-L-glutamate + ATP = N-acetyl-L-glutamyl 5-phosphate + ADP</text>
        <dbReference type="Rhea" id="RHEA:14629"/>
        <dbReference type="ChEBI" id="CHEBI:30616"/>
        <dbReference type="ChEBI" id="CHEBI:44337"/>
        <dbReference type="ChEBI" id="CHEBI:57936"/>
        <dbReference type="ChEBI" id="CHEBI:456216"/>
        <dbReference type="EC" id="2.7.2.8"/>
    </reaction>
</comment>
<evidence type="ECO:0000313" key="14">
    <source>
        <dbReference type="Proteomes" id="UP000237218"/>
    </source>
</evidence>
<evidence type="ECO:0000256" key="1">
    <source>
        <dbReference type="ARBA" id="ARBA00004828"/>
    </source>
</evidence>
<dbReference type="Proteomes" id="UP000237218">
    <property type="component" value="Unassembled WGS sequence"/>
</dbReference>
<reference evidence="11 13" key="1">
    <citation type="journal article" date="2014" name="Genome Biol. Evol.">
        <title>Acetic acid bacteria genomes reveal functional traits for adaptation to life in insect guts.</title>
        <authorList>
            <person name="Chouaia B."/>
            <person name="Gaiarsa S."/>
            <person name="Crotti E."/>
            <person name="Comandatore F."/>
            <person name="Degli Esposti M."/>
            <person name="Ricci I."/>
            <person name="Alma A."/>
            <person name="Favia G."/>
            <person name="Bandi C."/>
            <person name="Daffonchio D."/>
        </authorList>
    </citation>
    <scope>NUCLEOTIDE SEQUENCE [LARGE SCALE GENOMIC DNA]</scope>
    <source>
        <strain evidence="11">AM168</strain>
        <strain evidence="13">AM169</strain>
    </source>
</reference>
<dbReference type="EC" id="2.7.2.8" evidence="9"/>
<keyword evidence="2 9" id="KW-0055">Arginine biosynthesis</keyword>
<dbReference type="InterPro" id="IPR004662">
    <property type="entry name" value="AcgluKinase_fam"/>
</dbReference>
<dbReference type="NCBIfam" id="TIGR00761">
    <property type="entry name" value="argB"/>
    <property type="match status" value="1"/>
</dbReference>
<evidence type="ECO:0000313" key="13">
    <source>
        <dbReference type="Proteomes" id="UP000027590"/>
    </source>
</evidence>
<evidence type="ECO:0000313" key="12">
    <source>
        <dbReference type="EMBL" id="POS63071.1"/>
    </source>
</evidence>
<dbReference type="InterPro" id="IPR041727">
    <property type="entry name" value="NAGK-C"/>
</dbReference>
<feature type="binding site" evidence="9">
    <location>
        <begin position="86"/>
        <end position="87"/>
    </location>
    <ligand>
        <name>substrate</name>
    </ligand>
</feature>
<keyword evidence="6 9" id="KW-0418">Kinase</keyword>
<feature type="domain" description="Aspartate/glutamate/uridylate kinase" evidence="10">
    <location>
        <begin position="47"/>
        <end position="290"/>
    </location>
</feature>
<dbReference type="Gene3D" id="3.40.1160.10">
    <property type="entry name" value="Acetylglutamate kinase-like"/>
    <property type="match status" value="1"/>
</dbReference>
<dbReference type="HAMAP" id="MF_00082">
    <property type="entry name" value="ArgB"/>
    <property type="match status" value="1"/>
</dbReference>
<feature type="binding site" evidence="9">
    <location>
        <position position="108"/>
    </location>
    <ligand>
        <name>substrate</name>
    </ligand>
</feature>
<evidence type="ECO:0000256" key="5">
    <source>
        <dbReference type="ARBA" id="ARBA00022741"/>
    </source>
</evidence>
<dbReference type="PANTHER" id="PTHR23342:SF0">
    <property type="entry name" value="N-ACETYLGLUTAMATE SYNTHASE, MITOCHONDRIAL"/>
    <property type="match status" value="1"/>
</dbReference>
<dbReference type="GO" id="GO:0042450">
    <property type="term" value="P:L-arginine biosynthetic process via ornithine"/>
    <property type="evidence" value="ECO:0007669"/>
    <property type="project" value="UniProtKB-UniRule"/>
</dbReference>
<reference evidence="11 13" key="2">
    <citation type="journal article" date="2014" name="PLoS ONE">
        <title>Evolution of mitochondria reconstructed from the energy metabolism of living bacteria.</title>
        <authorList>
            <person name="Degli Esposti M."/>
            <person name="Chouaia B."/>
            <person name="Comandatore F."/>
            <person name="Crotti E."/>
            <person name="Sassera D."/>
            <person name="Lievens P.M."/>
            <person name="Daffonchio D."/>
            <person name="Bandi C."/>
        </authorList>
    </citation>
    <scope>NUCLEOTIDE SEQUENCE [LARGE SCALE GENOMIC DNA]</scope>
    <source>
        <strain evidence="11">AM168</strain>
        <strain evidence="13">AM169</strain>
    </source>
</reference>
<comment type="similarity">
    <text evidence="9">Belongs to the acetylglutamate kinase family. ArgB subfamily.</text>
</comment>
<dbReference type="Proteomes" id="UP000027590">
    <property type="component" value="Unassembled WGS sequence"/>
</dbReference>
<gene>
    <name evidence="9 12" type="primary">argB</name>
    <name evidence="12" type="ORF">ASQ42_04930</name>
    <name evidence="11" type="ORF">SACS_1416</name>
</gene>
<feature type="site" description="Transition state stabilizer" evidence="9">
    <location>
        <position position="51"/>
    </location>
</feature>
<reference evidence="12 14" key="3">
    <citation type="submission" date="2018-02" db="EMBL/GenBank/DDBJ databases">
        <title>Draft genome sequences of four Parasaccharibacter apium strains isolated from honey bees.</title>
        <authorList>
            <person name="Corby-Harris V.L."/>
            <person name="Anderson K.E."/>
        </authorList>
    </citation>
    <scope>NUCLEOTIDE SEQUENCE [LARGE SCALE GENOMIC DNA]</scope>
    <source>
        <strain evidence="12 14">B8</strain>
    </source>
</reference>
<dbReference type="PANTHER" id="PTHR23342">
    <property type="entry name" value="N-ACETYLGLUTAMATE SYNTHASE"/>
    <property type="match status" value="1"/>
</dbReference>
<name>A0A7U7G6S2_9PROT</name>
<feature type="binding site" evidence="9">
    <location>
        <position position="212"/>
    </location>
    <ligand>
        <name>substrate</name>
    </ligand>
</feature>
<feature type="site" description="Transition state stabilizer" evidence="9">
    <location>
        <position position="272"/>
    </location>
</feature>
<dbReference type="OrthoDB" id="9803155at2"/>
<comment type="subcellular location">
    <subcellularLocation>
        <location evidence="9">Cytoplasm</location>
    </subcellularLocation>
</comment>
<keyword evidence="4 9" id="KW-0808">Transferase</keyword>
<dbReference type="EMBL" id="CBLY010000006">
    <property type="protein sequence ID" value="CDG34154.1"/>
    <property type="molecule type" value="Genomic_DNA"/>
</dbReference>
<evidence type="ECO:0000259" key="10">
    <source>
        <dbReference type="Pfam" id="PF00696"/>
    </source>
</evidence>
<dbReference type="GO" id="GO:0003991">
    <property type="term" value="F:acetylglutamate kinase activity"/>
    <property type="evidence" value="ECO:0007669"/>
    <property type="project" value="UniProtKB-UniRule"/>
</dbReference>
<comment type="caution">
    <text evidence="11">The sequence shown here is derived from an EMBL/GenBank/DDBJ whole genome shotgun (WGS) entry which is preliminary data.</text>
</comment>
<dbReference type="UniPathway" id="UPA00068">
    <property type="reaction ID" value="UER00107"/>
</dbReference>
<evidence type="ECO:0000256" key="2">
    <source>
        <dbReference type="ARBA" id="ARBA00022571"/>
    </source>
</evidence>
<comment type="pathway">
    <text evidence="1 9">Amino-acid biosynthesis; L-arginine biosynthesis; N(2)-acetyl-L-ornithine from L-glutamate: step 2/4.</text>
</comment>
<dbReference type="InterPro" id="IPR001048">
    <property type="entry name" value="Asp/Glu/Uridylate_kinase"/>
</dbReference>
<dbReference type="CDD" id="cd04250">
    <property type="entry name" value="AAK_NAGK-C"/>
    <property type="match status" value="1"/>
</dbReference>
<keyword evidence="5 9" id="KW-0547">Nucleotide-binding</keyword>